<dbReference type="GO" id="GO:0006281">
    <property type="term" value="P:DNA repair"/>
    <property type="evidence" value="ECO:0007669"/>
    <property type="project" value="UniProtKB-KW"/>
</dbReference>
<feature type="domain" description="DNA helicase Pif1-like DEAD-box helicase" evidence="2">
    <location>
        <begin position="3"/>
        <end position="110"/>
    </location>
</feature>
<comment type="caution">
    <text evidence="4">The sequence shown here is derived from an EMBL/GenBank/DDBJ whole genome shotgun (WGS) entry which is preliminary data.</text>
</comment>
<dbReference type="InterPro" id="IPR027417">
    <property type="entry name" value="P-loop_NTPase"/>
</dbReference>
<dbReference type="GO" id="GO:0005524">
    <property type="term" value="F:ATP binding"/>
    <property type="evidence" value="ECO:0007669"/>
    <property type="project" value="UniProtKB-KW"/>
</dbReference>
<keyword evidence="1" id="KW-0233">DNA recombination</keyword>
<comment type="cofactor">
    <cofactor evidence="1">
        <name>Mg(2+)</name>
        <dbReference type="ChEBI" id="CHEBI:18420"/>
    </cofactor>
</comment>
<organism evidence="4 5">
    <name type="scientific">Quillaja saponaria</name>
    <name type="common">Soap bark tree</name>
    <dbReference type="NCBI Taxonomy" id="32244"/>
    <lineage>
        <taxon>Eukaryota</taxon>
        <taxon>Viridiplantae</taxon>
        <taxon>Streptophyta</taxon>
        <taxon>Embryophyta</taxon>
        <taxon>Tracheophyta</taxon>
        <taxon>Spermatophyta</taxon>
        <taxon>Magnoliopsida</taxon>
        <taxon>eudicotyledons</taxon>
        <taxon>Gunneridae</taxon>
        <taxon>Pentapetalae</taxon>
        <taxon>rosids</taxon>
        <taxon>fabids</taxon>
        <taxon>Fabales</taxon>
        <taxon>Quillajaceae</taxon>
        <taxon>Quillaja</taxon>
    </lineage>
</organism>
<dbReference type="Proteomes" id="UP001163823">
    <property type="component" value="Chromosome 13"/>
</dbReference>
<protein>
    <recommendedName>
        <fullName evidence="1">ATP-dependent DNA helicase</fullName>
        <ecNumber evidence="1">5.6.2.3</ecNumber>
    </recommendedName>
</protein>
<name>A0AAD7KVW3_QUISA</name>
<keyword evidence="1" id="KW-0234">DNA repair</keyword>
<keyword evidence="5" id="KW-1185">Reference proteome</keyword>
<dbReference type="SUPFAM" id="SSF52540">
    <property type="entry name" value="P-loop containing nucleoside triphosphate hydrolases"/>
    <property type="match status" value="1"/>
</dbReference>
<comment type="catalytic activity">
    <reaction evidence="1">
        <text>ATP + H2O = ADP + phosphate + H(+)</text>
        <dbReference type="Rhea" id="RHEA:13065"/>
        <dbReference type="ChEBI" id="CHEBI:15377"/>
        <dbReference type="ChEBI" id="CHEBI:15378"/>
        <dbReference type="ChEBI" id="CHEBI:30616"/>
        <dbReference type="ChEBI" id="CHEBI:43474"/>
        <dbReference type="ChEBI" id="CHEBI:456216"/>
        <dbReference type="EC" id="5.6.2.3"/>
    </reaction>
</comment>
<evidence type="ECO:0000259" key="3">
    <source>
        <dbReference type="Pfam" id="PF21530"/>
    </source>
</evidence>
<dbReference type="GO" id="GO:0000723">
    <property type="term" value="P:telomere maintenance"/>
    <property type="evidence" value="ECO:0007669"/>
    <property type="project" value="InterPro"/>
</dbReference>
<dbReference type="Gene3D" id="3.40.50.300">
    <property type="entry name" value="P-loop containing nucleotide triphosphate hydrolases"/>
    <property type="match status" value="2"/>
</dbReference>
<dbReference type="EMBL" id="JARAOO010000013">
    <property type="protein sequence ID" value="KAJ7946864.1"/>
    <property type="molecule type" value="Genomic_DNA"/>
</dbReference>
<keyword evidence="1" id="KW-0227">DNA damage</keyword>
<dbReference type="Pfam" id="PF05970">
    <property type="entry name" value="PIF1"/>
    <property type="match status" value="1"/>
</dbReference>
<dbReference type="FunFam" id="3.40.50.300:FF:002884">
    <property type="entry name" value="ATP-dependent DNA helicase"/>
    <property type="match status" value="1"/>
</dbReference>
<dbReference type="KEGG" id="qsa:O6P43_031738"/>
<evidence type="ECO:0000313" key="4">
    <source>
        <dbReference type="EMBL" id="KAJ7946864.1"/>
    </source>
</evidence>
<dbReference type="GO" id="GO:0043139">
    <property type="term" value="F:5'-3' DNA helicase activity"/>
    <property type="evidence" value="ECO:0007669"/>
    <property type="project" value="UniProtKB-EC"/>
</dbReference>
<comment type="similarity">
    <text evidence="1">Belongs to the helicase family.</text>
</comment>
<proteinExistence type="inferred from homology"/>
<dbReference type="CDD" id="cd18809">
    <property type="entry name" value="SF1_C_RecD"/>
    <property type="match status" value="1"/>
</dbReference>
<dbReference type="Pfam" id="PF21530">
    <property type="entry name" value="Pif1_2B_dom"/>
    <property type="match status" value="1"/>
</dbReference>
<dbReference type="GO" id="GO:0016787">
    <property type="term" value="F:hydrolase activity"/>
    <property type="evidence" value="ECO:0007669"/>
    <property type="project" value="UniProtKB-KW"/>
</dbReference>
<dbReference type="GO" id="GO:0006310">
    <property type="term" value="P:DNA recombination"/>
    <property type="evidence" value="ECO:0007669"/>
    <property type="project" value="UniProtKB-KW"/>
</dbReference>
<dbReference type="InterPro" id="IPR010285">
    <property type="entry name" value="DNA_helicase_pif1-like_DEAD"/>
</dbReference>
<keyword evidence="1" id="KW-0378">Hydrolase</keyword>
<evidence type="ECO:0000256" key="1">
    <source>
        <dbReference type="RuleBase" id="RU363044"/>
    </source>
</evidence>
<dbReference type="InterPro" id="IPR049163">
    <property type="entry name" value="Pif1-like_2B_dom"/>
</dbReference>
<feature type="domain" description="DNA helicase Pif1-like 2B" evidence="3">
    <location>
        <begin position="200"/>
        <end position="243"/>
    </location>
</feature>
<evidence type="ECO:0000313" key="5">
    <source>
        <dbReference type="Proteomes" id="UP001163823"/>
    </source>
</evidence>
<dbReference type="PANTHER" id="PTHR10492">
    <property type="match status" value="1"/>
</dbReference>
<dbReference type="PANTHER" id="PTHR10492:SF94">
    <property type="entry name" value="ATP-DEPENDENT DNA HELICASE"/>
    <property type="match status" value="1"/>
</dbReference>
<keyword evidence="1" id="KW-0547">Nucleotide-binding</keyword>
<dbReference type="AlphaFoldDB" id="A0AAD7KVW3"/>
<accession>A0AAD7KVW3</accession>
<dbReference type="EC" id="5.6.2.3" evidence="1"/>
<gene>
    <name evidence="4" type="ORF">O6P43_031738</name>
</gene>
<keyword evidence="1 4" id="KW-0347">Helicase</keyword>
<sequence length="369" mass="41486">MRAAKLILWDEASMSHKAIIEAVDSMLQDVCNTKQPFGGKVVVFGGDFRQVLPVVPKATKEECINASLVSSKLWPLFEKIRLTENMQALEDPSFSLYLLQIGNGTEPEHSDHKVKIPAPMIVPYIDDVASVNDLISGIFPNINLYAQSLEAVINRAILTLKKDYVDKINNIIIDKFPGSPKIYYSFDETLDQSQQAQYEDFLHSLTFNGIPQHELILKQNCPIILLRNIDPGQGLCNETRLICKSFQRNIIDAEIATGHHIGECVFIPRIPFLPLENEKVPFPFKRTQFPIRLCFAMTINKAQGQTLDHVGIYLPEPVFSHGQLYVALSRTRNGSSIRLLIVPSTKESCLDQLTTNVVYKEVLHLASLA</sequence>
<reference evidence="4" key="1">
    <citation type="journal article" date="2023" name="Science">
        <title>Elucidation of the pathway for biosynthesis of saponin adjuvants from the soapbark tree.</title>
        <authorList>
            <person name="Reed J."/>
            <person name="Orme A."/>
            <person name="El-Demerdash A."/>
            <person name="Owen C."/>
            <person name="Martin L.B.B."/>
            <person name="Misra R.C."/>
            <person name="Kikuchi S."/>
            <person name="Rejzek M."/>
            <person name="Martin A.C."/>
            <person name="Harkess A."/>
            <person name="Leebens-Mack J."/>
            <person name="Louveau T."/>
            <person name="Stephenson M.J."/>
            <person name="Osbourn A."/>
        </authorList>
    </citation>
    <scope>NUCLEOTIDE SEQUENCE</scope>
    <source>
        <strain evidence="4">S10</strain>
    </source>
</reference>
<evidence type="ECO:0000259" key="2">
    <source>
        <dbReference type="Pfam" id="PF05970"/>
    </source>
</evidence>
<keyword evidence="1" id="KW-0067">ATP-binding</keyword>